<dbReference type="PANTHER" id="PTHR34070">
    <property type="entry name" value="ARMADILLO-TYPE FOLD"/>
    <property type="match status" value="1"/>
</dbReference>
<dbReference type="CDD" id="cd07064">
    <property type="entry name" value="AlkD_like_1"/>
    <property type="match status" value="1"/>
</dbReference>
<proteinExistence type="predicted"/>
<reference evidence="1 2" key="1">
    <citation type="journal article" date="2013" name="Genome Announc.">
        <title>Complete Genome Sequence of the Porcine Strain Brachyspira pilosicoli P43/6/78(T.).</title>
        <authorList>
            <person name="Lin C."/>
            <person name="den Bakker H.C."/>
            <person name="Suzuki H."/>
            <person name="Lefebure T."/>
            <person name="Ponnala L."/>
            <person name="Sun Q."/>
            <person name="Stanhope M.J."/>
            <person name="Wiedmann M."/>
            <person name="Duhamel G.E."/>
        </authorList>
    </citation>
    <scope>NUCLEOTIDE SEQUENCE [LARGE SCALE GENOMIC DNA]</scope>
    <source>
        <strain evidence="1 2">P43/6/78</strain>
    </source>
</reference>
<dbReference type="PANTHER" id="PTHR34070:SF1">
    <property type="entry name" value="DNA ALKYLATION REPAIR PROTEIN"/>
    <property type="match status" value="1"/>
</dbReference>
<accession>A0A3B6VNU2</accession>
<dbReference type="AlphaFoldDB" id="A0A3B6VNU2"/>
<evidence type="ECO:0000313" key="2">
    <source>
        <dbReference type="Proteomes" id="UP000010793"/>
    </source>
</evidence>
<protein>
    <submittedName>
        <fullName evidence="1">DNA alkylation repair enzyme</fullName>
    </submittedName>
</protein>
<sequence length="217" mass="26119">MLNDIFEQLTKLQNSKKAKEMSAYMKNKFEFLGVDSKSRKNIENNIFKEYKKTEYIDFNFTDKCFKSKYREFQYCAIDYLSLKKKYLNKSHIEKLKEYILTKSWWDSVDGFHRIIGDIALRDESVDSILLEWSLDDNFWLRRIAICHQLLRKNNTNTNLLEEIIINNLNQNEFFINKAIGWVLRDYSKTNSKWVIDFINKHKDNMSNLSIKEASKYL</sequence>
<dbReference type="Gene3D" id="1.20.1660.10">
    <property type="entry name" value="Hypothetical protein (EF3068)"/>
    <property type="match status" value="1"/>
</dbReference>
<dbReference type="GeneID" id="56440652"/>
<dbReference type="InterPro" id="IPR016024">
    <property type="entry name" value="ARM-type_fold"/>
</dbReference>
<keyword evidence="2" id="KW-1185">Reference proteome</keyword>
<gene>
    <name evidence="1" type="ORF">BPP43_04600</name>
</gene>
<dbReference type="Gene3D" id="1.25.40.290">
    <property type="entry name" value="ARM repeat domains"/>
    <property type="match status" value="1"/>
</dbReference>
<dbReference type="Proteomes" id="UP000010793">
    <property type="component" value="Chromosome"/>
</dbReference>
<organism evidence="1 2">
    <name type="scientific">Brachyspira pilosicoli P43/6/78</name>
    <dbReference type="NCBI Taxonomy" id="1042417"/>
    <lineage>
        <taxon>Bacteria</taxon>
        <taxon>Pseudomonadati</taxon>
        <taxon>Spirochaetota</taxon>
        <taxon>Spirochaetia</taxon>
        <taxon>Brachyspirales</taxon>
        <taxon>Brachyspiraceae</taxon>
        <taxon>Brachyspira</taxon>
    </lineage>
</organism>
<dbReference type="KEGG" id="bpip:BPP43_04600"/>
<name>A0A3B6VNU2_BRAPL</name>
<dbReference type="Pfam" id="PF08713">
    <property type="entry name" value="DNA_alkylation"/>
    <property type="match status" value="1"/>
</dbReference>
<dbReference type="SUPFAM" id="SSF48371">
    <property type="entry name" value="ARM repeat"/>
    <property type="match status" value="1"/>
</dbReference>
<dbReference type="RefSeq" id="WP_013245028.1">
    <property type="nucleotide sequence ID" value="NC_019908.1"/>
</dbReference>
<evidence type="ECO:0000313" key="1">
    <source>
        <dbReference type="EMBL" id="AGA66192.1"/>
    </source>
</evidence>
<dbReference type="EMBL" id="CP002873">
    <property type="protein sequence ID" value="AGA66192.1"/>
    <property type="molecule type" value="Genomic_DNA"/>
</dbReference>
<dbReference type="InterPro" id="IPR014825">
    <property type="entry name" value="DNA_alkylation"/>
</dbReference>